<dbReference type="EMBL" id="FUYP01000023">
    <property type="protein sequence ID" value="SKB85383.1"/>
    <property type="molecule type" value="Genomic_DNA"/>
</dbReference>
<name>A0A1T5EN39_9SPHN</name>
<keyword evidence="2" id="KW-1185">Reference proteome</keyword>
<gene>
    <name evidence="1" type="ORF">SAMN06295937_102352</name>
</gene>
<protein>
    <submittedName>
        <fullName evidence="1">Uncharacterized protein</fullName>
    </submittedName>
</protein>
<dbReference type="AlphaFoldDB" id="A0A1T5EN39"/>
<dbReference type="OrthoDB" id="5422830at2"/>
<dbReference type="RefSeq" id="WP_079639608.1">
    <property type="nucleotide sequence ID" value="NZ_FUYP01000023.1"/>
</dbReference>
<evidence type="ECO:0000313" key="2">
    <source>
        <dbReference type="Proteomes" id="UP000190044"/>
    </source>
</evidence>
<evidence type="ECO:0000313" key="1">
    <source>
        <dbReference type="EMBL" id="SKB85383.1"/>
    </source>
</evidence>
<proteinExistence type="predicted"/>
<sequence>MQRSSTFDPTTWLARWKAAGGAWVNTSLILPPPHRRELERMIDDLAPHEIRAVAQHLGVAVEPVE</sequence>
<reference evidence="2" key="1">
    <citation type="submission" date="2017-02" db="EMBL/GenBank/DDBJ databases">
        <authorList>
            <person name="Varghese N."/>
            <person name="Submissions S."/>
        </authorList>
    </citation>
    <scope>NUCLEOTIDE SEQUENCE [LARGE SCALE GENOMIC DNA]</scope>
    <source>
        <strain evidence="2">R11H</strain>
    </source>
</reference>
<accession>A0A1T5EN39</accession>
<organism evidence="1 2">
    <name type="scientific">Sphingopyxis flava</name>
    <dbReference type="NCBI Taxonomy" id="1507287"/>
    <lineage>
        <taxon>Bacteria</taxon>
        <taxon>Pseudomonadati</taxon>
        <taxon>Pseudomonadota</taxon>
        <taxon>Alphaproteobacteria</taxon>
        <taxon>Sphingomonadales</taxon>
        <taxon>Sphingomonadaceae</taxon>
        <taxon>Sphingopyxis</taxon>
    </lineage>
</organism>
<dbReference type="Proteomes" id="UP000190044">
    <property type="component" value="Unassembled WGS sequence"/>
</dbReference>